<accession>A0ABR2YKJ5</accession>
<dbReference type="EMBL" id="JALJOT010000009">
    <property type="protein sequence ID" value="KAK9907390.1"/>
    <property type="molecule type" value="Genomic_DNA"/>
</dbReference>
<name>A0ABR2YKJ5_9CHLO</name>
<organism evidence="1 2">
    <name type="scientific">Coccomyxa subellipsoidea</name>
    <dbReference type="NCBI Taxonomy" id="248742"/>
    <lineage>
        <taxon>Eukaryota</taxon>
        <taxon>Viridiplantae</taxon>
        <taxon>Chlorophyta</taxon>
        <taxon>core chlorophytes</taxon>
        <taxon>Trebouxiophyceae</taxon>
        <taxon>Trebouxiophyceae incertae sedis</taxon>
        <taxon>Coccomyxaceae</taxon>
        <taxon>Coccomyxa</taxon>
    </lineage>
</organism>
<protein>
    <submittedName>
        <fullName evidence="1">Uncharacterized protein</fullName>
    </submittedName>
</protein>
<reference evidence="1 2" key="1">
    <citation type="journal article" date="2024" name="Nat. Commun.">
        <title>Phylogenomics reveals the evolutionary origins of lichenization in chlorophyte algae.</title>
        <authorList>
            <person name="Puginier C."/>
            <person name="Libourel C."/>
            <person name="Otte J."/>
            <person name="Skaloud P."/>
            <person name="Haon M."/>
            <person name="Grisel S."/>
            <person name="Petersen M."/>
            <person name="Berrin J.G."/>
            <person name="Delaux P.M."/>
            <person name="Dal Grande F."/>
            <person name="Keller J."/>
        </authorList>
    </citation>
    <scope>NUCLEOTIDE SEQUENCE [LARGE SCALE GENOMIC DNA]</scope>
    <source>
        <strain evidence="1 2">SAG 216-7</strain>
    </source>
</reference>
<comment type="caution">
    <text evidence="1">The sequence shown here is derived from an EMBL/GenBank/DDBJ whole genome shotgun (WGS) entry which is preliminary data.</text>
</comment>
<gene>
    <name evidence="1" type="ORF">WJX75_002824</name>
</gene>
<evidence type="ECO:0000313" key="2">
    <source>
        <dbReference type="Proteomes" id="UP001491310"/>
    </source>
</evidence>
<keyword evidence="2" id="KW-1185">Reference proteome</keyword>
<sequence>MDTAAQLSKHLTDLGFLIDPPDAPPPNLGSGAYVTAISYAIQALAPLMHMHTLDLVNSGHDTFLRLGTRAIADMRNMAANIWPALYQQGLKAEAVEVVYRVHLSLGYQTRAQQHEAALLTNTQRLLMLAPTNVFSARILAPQPSIKMTTKYKILVRTATEAFRNNDEVALSVLMWEICHAVLLGGNGPYFKISDILTLVDQGRIYVRLSQAWGGHCIMAHREEIFWRCMGAAAPLRLMPGGETRPAFASEDELQVQVRNVR</sequence>
<evidence type="ECO:0000313" key="1">
    <source>
        <dbReference type="EMBL" id="KAK9907390.1"/>
    </source>
</evidence>
<dbReference type="Proteomes" id="UP001491310">
    <property type="component" value="Unassembled WGS sequence"/>
</dbReference>
<proteinExistence type="predicted"/>